<dbReference type="VEuPathDB" id="TriTrypDB:TCSYLVIO_003829"/>
<dbReference type="InterPro" id="IPR004843">
    <property type="entry name" value="Calcineurin-like_PHP"/>
</dbReference>
<comment type="similarity">
    <text evidence="1">Belongs to the PPP phosphatase family.</text>
</comment>
<accession>A0A2V2VYA7</accession>
<dbReference type="VEuPathDB" id="TriTrypDB:C3747_29g89"/>
<dbReference type="VEuPathDB" id="TriTrypDB:TcBrA4_0124170"/>
<dbReference type="VEuPathDB" id="TriTrypDB:BCY84_20664"/>
<dbReference type="EC" id="3.1.3.16" evidence="1"/>
<keyword evidence="1" id="KW-0378">Hydrolase</keyword>
<name>A0A2V2VYA7_TRYCR</name>
<evidence type="ECO:0000259" key="2">
    <source>
        <dbReference type="PROSITE" id="PS00125"/>
    </source>
</evidence>
<dbReference type="VEuPathDB" id="TriTrypDB:C4B63_7g232"/>
<dbReference type="AlphaFoldDB" id="A0A2V2VYA7"/>
<dbReference type="Gene3D" id="3.60.21.10">
    <property type="match status" value="1"/>
</dbReference>
<dbReference type="VEuPathDB" id="TriTrypDB:TcCL_NonESM08536"/>
<dbReference type="GO" id="GO:0005737">
    <property type="term" value="C:cytoplasm"/>
    <property type="evidence" value="ECO:0007669"/>
    <property type="project" value="TreeGrafter"/>
</dbReference>
<proteinExistence type="inferred from homology"/>
<dbReference type="Pfam" id="PF00149">
    <property type="entry name" value="Metallophos"/>
    <property type="match status" value="1"/>
</dbReference>
<comment type="catalytic activity">
    <reaction evidence="1">
        <text>O-phospho-L-threonyl-[protein] + H2O = L-threonyl-[protein] + phosphate</text>
        <dbReference type="Rhea" id="RHEA:47004"/>
        <dbReference type="Rhea" id="RHEA-COMP:11060"/>
        <dbReference type="Rhea" id="RHEA-COMP:11605"/>
        <dbReference type="ChEBI" id="CHEBI:15377"/>
        <dbReference type="ChEBI" id="CHEBI:30013"/>
        <dbReference type="ChEBI" id="CHEBI:43474"/>
        <dbReference type="ChEBI" id="CHEBI:61977"/>
        <dbReference type="EC" id="3.1.3.16"/>
    </reaction>
</comment>
<dbReference type="Proteomes" id="UP000246121">
    <property type="component" value="Unassembled WGS sequence"/>
</dbReference>
<dbReference type="VEuPathDB" id="TriTrypDB:Tc_MARK_2552"/>
<dbReference type="EMBL" id="PRFA01000007">
    <property type="protein sequence ID" value="PWV00219.1"/>
    <property type="molecule type" value="Genomic_DNA"/>
</dbReference>
<comment type="caution">
    <text evidence="3">The sequence shown here is derived from an EMBL/GenBank/DDBJ whole genome shotgun (WGS) entry which is preliminary data.</text>
</comment>
<dbReference type="VEuPathDB" id="TriTrypDB:TCDM_02772"/>
<organism evidence="3 4">
    <name type="scientific">Trypanosoma cruzi</name>
    <dbReference type="NCBI Taxonomy" id="5693"/>
    <lineage>
        <taxon>Eukaryota</taxon>
        <taxon>Discoba</taxon>
        <taxon>Euglenozoa</taxon>
        <taxon>Kinetoplastea</taxon>
        <taxon>Metakinetoplastina</taxon>
        <taxon>Trypanosomatida</taxon>
        <taxon>Trypanosomatidae</taxon>
        <taxon>Trypanosoma</taxon>
        <taxon>Schizotrypanum</taxon>
    </lineage>
</organism>
<dbReference type="PROSITE" id="PS00125">
    <property type="entry name" value="SER_THR_PHOSPHATASE"/>
    <property type="match status" value="1"/>
</dbReference>
<dbReference type="SUPFAM" id="SSF56300">
    <property type="entry name" value="Metallo-dependent phosphatases"/>
    <property type="match status" value="1"/>
</dbReference>
<dbReference type="VEuPathDB" id="TriTrypDB:TcCLB.504013.110"/>
<dbReference type="SMART" id="SM00156">
    <property type="entry name" value="PP2Ac"/>
    <property type="match status" value="1"/>
</dbReference>
<reference evidence="3 4" key="1">
    <citation type="journal article" date="2018" name="Microb. Genom.">
        <title>Expanding an expanded genome: long-read sequencing of Trypanosoma cruzi.</title>
        <authorList>
            <person name="Berna L."/>
            <person name="Rodriguez M."/>
            <person name="Chiribao M.L."/>
            <person name="Parodi-Talice A."/>
            <person name="Pita S."/>
            <person name="Rijo G."/>
            <person name="Alvarez-Valin F."/>
            <person name="Robello C."/>
        </authorList>
    </citation>
    <scope>NUCLEOTIDE SEQUENCE [LARGE SCALE GENOMIC DNA]</scope>
    <source>
        <strain evidence="3 4">Dm28c</strain>
    </source>
</reference>
<evidence type="ECO:0000313" key="4">
    <source>
        <dbReference type="Proteomes" id="UP000246121"/>
    </source>
</evidence>
<dbReference type="VEuPathDB" id="TriTrypDB:TcYC6_0103120"/>
<dbReference type="VEuPathDB" id="TriTrypDB:ECC02_002515"/>
<dbReference type="GO" id="GO:0005634">
    <property type="term" value="C:nucleus"/>
    <property type="evidence" value="ECO:0007669"/>
    <property type="project" value="TreeGrafter"/>
</dbReference>
<gene>
    <name evidence="3" type="ORF">C4B63_7g232</name>
</gene>
<dbReference type="PANTHER" id="PTHR11668:SF514">
    <property type="entry name" value="SERINE_THREONINE-PROTEIN PHOSPHATASE"/>
    <property type="match status" value="1"/>
</dbReference>
<sequence length="437" mass="48731">MNRMHDNQREWDDETVYFYPPRTVPPAINKYTRLISDLLQNIPITDALPGGAPMAIALCEDAKKVLEKESVVLDIDVTEKDNLIIVGDIHGQFADLLQNVLSMQLVQQEEDCIPSRPLGSVYKFLFLGDYVDRGPRSVEVITLLLALKIEYPTHVLLLRGNHEEAQTSRMYGFFQECRVKLEGNGERVGGGCTSMSSSAWLQYNMVFCWLPLAAVVQCPAGMFFCAHGGLSPQTKTIVGLKSICRNEYGQSLGTSSGFYFPSPTNDNDTELSVADERNIVDGLLWSDPDDDVYGFQVNHRGCGFIFGPDVTRAFLDRNYGYSFNSRLPGQRREEMQFIVRAHQCVEDGYHWAHGGLVLTLFSAPNYCGMNNKGAFAVLRGRANVGEDRVLFEYKVYDIAPRSPNEMGTRLHASCDAAASAARRVNGSLHGGYFDDSE</sequence>
<dbReference type="InterPro" id="IPR029052">
    <property type="entry name" value="Metallo-depent_PP-like"/>
</dbReference>
<dbReference type="VEuPathDB" id="TriTrypDB:TcCLB.508585.29"/>
<feature type="domain" description="Serine/threonine specific protein phosphatases" evidence="2">
    <location>
        <begin position="158"/>
        <end position="163"/>
    </location>
</feature>
<evidence type="ECO:0000256" key="1">
    <source>
        <dbReference type="RuleBase" id="RU004273"/>
    </source>
</evidence>
<protein>
    <recommendedName>
        <fullName evidence="1">Serine/threonine-protein phosphatase</fullName>
        <ecNumber evidence="1">3.1.3.16</ecNumber>
    </recommendedName>
</protein>
<dbReference type="PANTHER" id="PTHR11668">
    <property type="entry name" value="SERINE/THREONINE PROTEIN PHOSPHATASE"/>
    <property type="match status" value="1"/>
</dbReference>
<dbReference type="InterPro" id="IPR006186">
    <property type="entry name" value="Ser/Thr-sp_prot-phosphatase"/>
</dbReference>
<evidence type="ECO:0000313" key="3">
    <source>
        <dbReference type="EMBL" id="PWV00219.1"/>
    </source>
</evidence>
<dbReference type="InterPro" id="IPR050341">
    <property type="entry name" value="PP1_catalytic_subunit"/>
</dbReference>
<dbReference type="GO" id="GO:0004722">
    <property type="term" value="F:protein serine/threonine phosphatase activity"/>
    <property type="evidence" value="ECO:0007669"/>
    <property type="project" value="UniProtKB-EC"/>
</dbReference>
<dbReference type="VEuPathDB" id="TriTrypDB:TcCLB.510879.10"/>
<dbReference type="VEuPathDB" id="TriTrypDB:TcG_02638"/>
<dbReference type="PRINTS" id="PR00114">
    <property type="entry name" value="STPHPHTASE"/>
</dbReference>